<evidence type="ECO:0000313" key="7">
    <source>
        <dbReference type="Proteomes" id="UP000239522"/>
    </source>
</evidence>
<dbReference type="InterPro" id="IPR055438">
    <property type="entry name" value="AstE_AspA_cat"/>
</dbReference>
<gene>
    <name evidence="6" type="ORF">BST83_00210</name>
</gene>
<dbReference type="GO" id="GO:0016788">
    <property type="term" value="F:hydrolase activity, acting on ester bonds"/>
    <property type="evidence" value="ECO:0007669"/>
    <property type="project" value="InterPro"/>
</dbReference>
<dbReference type="InterPro" id="IPR053138">
    <property type="entry name" value="N-alpha-Ac-DABA_deacetylase"/>
</dbReference>
<dbReference type="SUPFAM" id="SSF53187">
    <property type="entry name" value="Zn-dependent exopeptidases"/>
    <property type="match status" value="1"/>
</dbReference>
<feature type="domain" description="Succinylglutamate desuccinylase/Aspartoacylase catalytic" evidence="5">
    <location>
        <begin position="51"/>
        <end position="231"/>
    </location>
</feature>
<keyword evidence="3" id="KW-0378">Hydrolase</keyword>
<organism evidence="6 7">
    <name type="scientific">Polaribacter filamentus</name>
    <dbReference type="NCBI Taxonomy" id="53483"/>
    <lineage>
        <taxon>Bacteria</taxon>
        <taxon>Pseudomonadati</taxon>
        <taxon>Bacteroidota</taxon>
        <taxon>Flavobacteriia</taxon>
        <taxon>Flavobacteriales</taxon>
        <taxon>Flavobacteriaceae</taxon>
    </lineage>
</organism>
<dbReference type="Pfam" id="PF24827">
    <property type="entry name" value="AstE_AspA_cat"/>
    <property type="match status" value="1"/>
</dbReference>
<protein>
    <submittedName>
        <fullName evidence="6">Succinylglutamate desuccinylase</fullName>
    </submittedName>
</protein>
<proteinExistence type="predicted"/>
<evidence type="ECO:0000256" key="4">
    <source>
        <dbReference type="ARBA" id="ARBA00022833"/>
    </source>
</evidence>
<dbReference type="GO" id="GO:0046872">
    <property type="term" value="F:metal ion binding"/>
    <property type="evidence" value="ECO:0007669"/>
    <property type="project" value="UniProtKB-KW"/>
</dbReference>
<keyword evidence="7" id="KW-1185">Reference proteome</keyword>
<dbReference type="GO" id="GO:0016811">
    <property type="term" value="F:hydrolase activity, acting on carbon-nitrogen (but not peptide) bonds, in linear amides"/>
    <property type="evidence" value="ECO:0007669"/>
    <property type="project" value="InterPro"/>
</dbReference>
<comment type="cofactor">
    <cofactor evidence="1">
        <name>Zn(2+)</name>
        <dbReference type="ChEBI" id="CHEBI:29105"/>
    </cofactor>
</comment>
<dbReference type="InterPro" id="IPR043795">
    <property type="entry name" value="N-alpha-Ac-DABA-like"/>
</dbReference>
<dbReference type="RefSeq" id="WP_104808058.1">
    <property type="nucleotide sequence ID" value="NZ_MQUA01000004.1"/>
</dbReference>
<dbReference type="CDD" id="cd06251">
    <property type="entry name" value="M14_ASTE_ASPA-like"/>
    <property type="match status" value="1"/>
</dbReference>
<comment type="caution">
    <text evidence="6">The sequence shown here is derived from an EMBL/GenBank/DDBJ whole genome shotgun (WGS) entry which is preliminary data.</text>
</comment>
<evidence type="ECO:0000256" key="1">
    <source>
        <dbReference type="ARBA" id="ARBA00001947"/>
    </source>
</evidence>
<dbReference type="Proteomes" id="UP000239522">
    <property type="component" value="Unassembled WGS sequence"/>
</dbReference>
<sequence length="325" mass="36327">MILDKKHTEDLEILGEKIKLGESRKLNFNTATLFTGTPVEVPVFIERSINPGPTVLITAGIHGDEINGMEIVREILTHKLNRPIRGTIICMPIVNIFGFINKSRFFPDGRDLNRQFPGNSKGSLASRFAYNFSKEILPLADFCLDFHTGGADRYNAAQIRIEQDNEVVAKLASIFNAPFTLYGDQIEGSYRELCNKMNIPILLNESGKSLSLDKVICKEALNGVKRVLAHLEMLNPKIEVPAIVKKSIFINDTHWMRADCSGFLHIKTNLQDFVTKDQLIARISDPFGAVSHPVLATNDGYIININQAPMVYQGDAIFHISTKTE</sequence>
<dbReference type="PANTHER" id="PTHR37326:SF2">
    <property type="entry name" value="SUCCINYLGLUTAMATE DESUCCINYLASE_ASPARTOACYLASE FAMILY PROTEIN"/>
    <property type="match status" value="1"/>
</dbReference>
<evidence type="ECO:0000256" key="2">
    <source>
        <dbReference type="ARBA" id="ARBA00022723"/>
    </source>
</evidence>
<evidence type="ECO:0000256" key="3">
    <source>
        <dbReference type="ARBA" id="ARBA00022801"/>
    </source>
</evidence>
<accession>A0A2S7L1N1</accession>
<dbReference type="PIRSF" id="PIRSF039012">
    <property type="entry name" value="ASP"/>
    <property type="match status" value="1"/>
</dbReference>
<evidence type="ECO:0000313" key="6">
    <source>
        <dbReference type="EMBL" id="PQB08832.1"/>
    </source>
</evidence>
<dbReference type="AlphaFoldDB" id="A0A2S7L1N1"/>
<dbReference type="PANTHER" id="PTHR37326">
    <property type="entry name" value="BLL3975 PROTEIN"/>
    <property type="match status" value="1"/>
</dbReference>
<evidence type="ECO:0000259" key="5">
    <source>
        <dbReference type="Pfam" id="PF24827"/>
    </source>
</evidence>
<reference evidence="6 7" key="1">
    <citation type="submission" date="2016-11" db="EMBL/GenBank/DDBJ databases">
        <title>Trade-off between light-utilization and light-protection in marine flavobacteria.</title>
        <authorList>
            <person name="Kumagai Y."/>
        </authorList>
    </citation>
    <scope>NUCLEOTIDE SEQUENCE [LARGE SCALE GENOMIC DNA]</scope>
    <source>
        <strain evidence="6 7">ATCC 700397</strain>
    </source>
</reference>
<keyword evidence="4" id="KW-0862">Zinc</keyword>
<dbReference type="Gene3D" id="3.40.630.10">
    <property type="entry name" value="Zn peptidases"/>
    <property type="match status" value="1"/>
</dbReference>
<dbReference type="EMBL" id="MQUA01000004">
    <property type="protein sequence ID" value="PQB08832.1"/>
    <property type="molecule type" value="Genomic_DNA"/>
</dbReference>
<dbReference type="OrthoDB" id="9782876at2"/>
<name>A0A2S7L1N1_9FLAO</name>
<keyword evidence="2" id="KW-0479">Metal-binding</keyword>